<feature type="transmembrane region" description="Helical" evidence="6">
    <location>
        <begin position="253"/>
        <end position="274"/>
    </location>
</feature>
<feature type="transmembrane region" description="Helical" evidence="6">
    <location>
        <begin position="367"/>
        <end position="386"/>
    </location>
</feature>
<proteinExistence type="inferred from homology"/>
<feature type="transmembrane region" description="Helical" evidence="6">
    <location>
        <begin position="178"/>
        <end position="200"/>
    </location>
</feature>
<dbReference type="GO" id="GO:0005886">
    <property type="term" value="C:plasma membrane"/>
    <property type="evidence" value="ECO:0007669"/>
    <property type="project" value="TreeGrafter"/>
</dbReference>
<dbReference type="PANTHER" id="PTHR42893:SF46">
    <property type="entry name" value="PROTEIN DETOXIFICATION 44, CHLOROPLASTIC"/>
    <property type="match status" value="1"/>
</dbReference>
<dbReference type="Proteomes" id="UP000676996">
    <property type="component" value="Unassembled WGS sequence"/>
</dbReference>
<keyword evidence="5 6" id="KW-0472">Membrane</keyword>
<dbReference type="PANTHER" id="PTHR42893">
    <property type="entry name" value="PROTEIN DETOXIFICATION 44, CHLOROPLASTIC-RELATED"/>
    <property type="match status" value="1"/>
</dbReference>
<evidence type="ECO:0000256" key="2">
    <source>
        <dbReference type="ARBA" id="ARBA00010199"/>
    </source>
</evidence>
<evidence type="ECO:0000256" key="3">
    <source>
        <dbReference type="ARBA" id="ARBA00022692"/>
    </source>
</evidence>
<feature type="transmembrane region" description="Helical" evidence="6">
    <location>
        <begin position="75"/>
        <end position="98"/>
    </location>
</feature>
<dbReference type="AlphaFoldDB" id="A0A8T4IJE0"/>
<comment type="subcellular location">
    <subcellularLocation>
        <location evidence="1">Membrane</location>
        <topology evidence="1">Multi-pass membrane protein</topology>
    </subcellularLocation>
</comment>
<evidence type="ECO:0000256" key="6">
    <source>
        <dbReference type="SAM" id="Phobius"/>
    </source>
</evidence>
<feature type="transmembrane region" description="Helical" evidence="6">
    <location>
        <begin position="144"/>
        <end position="166"/>
    </location>
</feature>
<comment type="similarity">
    <text evidence="2">Belongs to the multi antimicrobial extrusion (MATE) (TC 2.A.66.1) family.</text>
</comment>
<reference evidence="7" key="1">
    <citation type="submission" date="2021-04" db="EMBL/GenBank/DDBJ databases">
        <title>Ouciella asimina sp. nov., isolated from the surface seawater in the hydrothermal field of Okinawa Trough.</title>
        <authorList>
            <person name="Shuang W."/>
        </authorList>
    </citation>
    <scope>NUCLEOTIDE SEQUENCE</scope>
    <source>
        <strain evidence="7">LXI357</strain>
    </source>
</reference>
<accession>A0A8T4IJE0</accession>
<feature type="transmembrane region" description="Helical" evidence="6">
    <location>
        <begin position="329"/>
        <end position="355"/>
    </location>
</feature>
<dbReference type="EMBL" id="JAGRQC010000003">
    <property type="protein sequence ID" value="MBR0553235.1"/>
    <property type="molecule type" value="Genomic_DNA"/>
</dbReference>
<dbReference type="InterPro" id="IPR002528">
    <property type="entry name" value="MATE_fam"/>
</dbReference>
<organism evidence="7 8">
    <name type="scientific">Stakelama marina</name>
    <dbReference type="NCBI Taxonomy" id="2826939"/>
    <lineage>
        <taxon>Bacteria</taxon>
        <taxon>Pseudomonadati</taxon>
        <taxon>Pseudomonadota</taxon>
        <taxon>Alphaproteobacteria</taxon>
        <taxon>Sphingomonadales</taxon>
        <taxon>Sphingomonadaceae</taxon>
        <taxon>Stakelama</taxon>
    </lineage>
</organism>
<comment type="caution">
    <text evidence="7">The sequence shown here is derived from an EMBL/GenBank/DDBJ whole genome shotgun (WGS) entry which is preliminary data.</text>
</comment>
<keyword evidence="3 6" id="KW-0812">Transmembrane</keyword>
<feature type="transmembrane region" description="Helical" evidence="6">
    <location>
        <begin position="24"/>
        <end position="47"/>
    </location>
</feature>
<dbReference type="NCBIfam" id="TIGR00797">
    <property type="entry name" value="matE"/>
    <property type="match status" value="1"/>
</dbReference>
<protein>
    <submittedName>
        <fullName evidence="7">MATE family efflux transporter</fullName>
    </submittedName>
</protein>
<keyword evidence="4 6" id="KW-1133">Transmembrane helix</keyword>
<dbReference type="Pfam" id="PF01554">
    <property type="entry name" value="MatE"/>
    <property type="match status" value="2"/>
</dbReference>
<feature type="transmembrane region" description="Helical" evidence="6">
    <location>
        <begin position="220"/>
        <end position="241"/>
    </location>
</feature>
<dbReference type="GO" id="GO:0015297">
    <property type="term" value="F:antiporter activity"/>
    <property type="evidence" value="ECO:0007669"/>
    <property type="project" value="InterPro"/>
</dbReference>
<gene>
    <name evidence="7" type="ORF">J7S20_12025</name>
</gene>
<evidence type="ECO:0000313" key="8">
    <source>
        <dbReference type="Proteomes" id="UP000676996"/>
    </source>
</evidence>
<evidence type="ECO:0000256" key="4">
    <source>
        <dbReference type="ARBA" id="ARBA00022989"/>
    </source>
</evidence>
<evidence type="ECO:0000313" key="7">
    <source>
        <dbReference type="EMBL" id="MBR0553235.1"/>
    </source>
</evidence>
<evidence type="ECO:0000256" key="1">
    <source>
        <dbReference type="ARBA" id="ARBA00004141"/>
    </source>
</evidence>
<name>A0A8T4IJE0_9SPHN</name>
<feature type="transmembrane region" description="Helical" evidence="6">
    <location>
        <begin position="295"/>
        <end position="317"/>
    </location>
</feature>
<keyword evidence="8" id="KW-1185">Reference proteome</keyword>
<dbReference type="InterPro" id="IPR044644">
    <property type="entry name" value="DinF-like"/>
</dbReference>
<dbReference type="CDD" id="cd13136">
    <property type="entry name" value="MATE_DinF_like"/>
    <property type="match status" value="1"/>
</dbReference>
<feature type="transmembrane region" description="Helical" evidence="6">
    <location>
        <begin position="118"/>
        <end position="137"/>
    </location>
</feature>
<feature type="transmembrane region" description="Helical" evidence="6">
    <location>
        <begin position="392"/>
        <end position="416"/>
    </location>
</feature>
<dbReference type="GO" id="GO:0042910">
    <property type="term" value="F:xenobiotic transmembrane transporter activity"/>
    <property type="evidence" value="ECO:0007669"/>
    <property type="project" value="InterPro"/>
</dbReference>
<evidence type="ECO:0000256" key="5">
    <source>
        <dbReference type="ARBA" id="ARBA00023136"/>
    </source>
</evidence>
<sequence length="427" mass="44256">MLGQATVPLVGIADTVVIGRTGDAAALAGVALGTTIINFVFWTFGFLRMGMTGMTAQAKGAGDEAEVRAMLVRGLLLGTLIGVLLFALQIAIIPAAFAVLAGGEALDAAARGYVSARFFGAPAGLAVYALVGWFLGLGRTRAALVLQVAMNCINIVADIAFVWHFGMGAAGVGYGTAIAEWSALVIGSGIALSVLGPGALSAIRAQGRALIDREALRRLFAVNADIMIRTIALLATFAWFANAGARLGTVPLAANHVLMQFVSVSAFVLDGFAFTAESRIGIAIGKRSRPDFLRAFRLTGEFTAIAGLCFALGIWLAGPSLIAVITDNAQVRAAAGALLVWTALVPLIGAPAWLFDGIFIGATRGRALRNAALAATALYIGTDLLMRPWGATGVWIALLASYVWRALALGAYLPGLTRSIAESPRRA</sequence>